<dbReference type="RefSeq" id="WP_379666381.1">
    <property type="nucleotide sequence ID" value="NZ_JBHULH010000004.1"/>
</dbReference>
<evidence type="ECO:0000256" key="6">
    <source>
        <dbReference type="ARBA" id="ARBA00023049"/>
    </source>
</evidence>
<feature type="domain" description="Peptidase M14" evidence="8">
    <location>
        <begin position="13"/>
        <end position="349"/>
    </location>
</feature>
<keyword evidence="3" id="KW-0645">Protease</keyword>
<protein>
    <submittedName>
        <fullName evidence="9">M14 family zinc carboxypeptidase</fullName>
    </submittedName>
</protein>
<dbReference type="Proteomes" id="UP001597508">
    <property type="component" value="Unassembled WGS sequence"/>
</dbReference>
<keyword evidence="9" id="KW-0121">Carboxypeptidase</keyword>
<dbReference type="SMART" id="SM00631">
    <property type="entry name" value="Zn_pept"/>
    <property type="match status" value="1"/>
</dbReference>
<evidence type="ECO:0000256" key="3">
    <source>
        <dbReference type="ARBA" id="ARBA00022670"/>
    </source>
</evidence>
<keyword evidence="4" id="KW-0378">Hydrolase</keyword>
<evidence type="ECO:0000259" key="8">
    <source>
        <dbReference type="PROSITE" id="PS52035"/>
    </source>
</evidence>
<dbReference type="PROSITE" id="PS52035">
    <property type="entry name" value="PEPTIDASE_M14"/>
    <property type="match status" value="1"/>
</dbReference>
<comment type="cofactor">
    <cofactor evidence="1">
        <name>Zn(2+)</name>
        <dbReference type="ChEBI" id="CHEBI:29105"/>
    </cofactor>
</comment>
<dbReference type="InterPro" id="IPR000834">
    <property type="entry name" value="Peptidase_M14"/>
</dbReference>
<dbReference type="Gene3D" id="3.40.630.10">
    <property type="entry name" value="Zn peptidases"/>
    <property type="match status" value="1"/>
</dbReference>
<evidence type="ECO:0000313" key="10">
    <source>
        <dbReference type="Proteomes" id="UP001597508"/>
    </source>
</evidence>
<dbReference type="PANTHER" id="PTHR11705:SF143">
    <property type="entry name" value="SLL0236 PROTEIN"/>
    <property type="match status" value="1"/>
</dbReference>
<name>A0ABW5LUB6_9FLAO</name>
<keyword evidence="6" id="KW-0482">Metalloprotease</keyword>
<dbReference type="Pfam" id="PF00246">
    <property type="entry name" value="Peptidase_M14"/>
    <property type="match status" value="1"/>
</dbReference>
<evidence type="ECO:0000256" key="1">
    <source>
        <dbReference type="ARBA" id="ARBA00001947"/>
    </source>
</evidence>
<evidence type="ECO:0000256" key="5">
    <source>
        <dbReference type="ARBA" id="ARBA00022833"/>
    </source>
</evidence>
<dbReference type="GO" id="GO:0004180">
    <property type="term" value="F:carboxypeptidase activity"/>
    <property type="evidence" value="ECO:0007669"/>
    <property type="project" value="UniProtKB-KW"/>
</dbReference>
<gene>
    <name evidence="9" type="ORF">ACFSRZ_09825</name>
</gene>
<proteinExistence type="inferred from homology"/>
<evidence type="ECO:0000256" key="4">
    <source>
        <dbReference type="ARBA" id="ARBA00022801"/>
    </source>
</evidence>
<keyword evidence="5" id="KW-0862">Zinc</keyword>
<comment type="similarity">
    <text evidence="2 7">Belongs to the peptidase M14 family.</text>
</comment>
<evidence type="ECO:0000313" key="9">
    <source>
        <dbReference type="EMBL" id="MFD2567671.1"/>
    </source>
</evidence>
<organism evidence="9 10">
    <name type="scientific">Pseudotenacibaculum haliotis</name>
    <dbReference type="NCBI Taxonomy" id="1862138"/>
    <lineage>
        <taxon>Bacteria</taxon>
        <taxon>Pseudomonadati</taxon>
        <taxon>Bacteroidota</taxon>
        <taxon>Flavobacteriia</taxon>
        <taxon>Flavobacteriales</taxon>
        <taxon>Flavobacteriaceae</taxon>
        <taxon>Pseudotenacibaculum</taxon>
    </lineage>
</organism>
<accession>A0ABW5LUB6</accession>
<dbReference type="PANTHER" id="PTHR11705">
    <property type="entry name" value="PROTEASE FAMILY M14 CARBOXYPEPTIDASE A,B"/>
    <property type="match status" value="1"/>
</dbReference>
<dbReference type="SUPFAM" id="SSF53187">
    <property type="entry name" value="Zn-dependent exopeptidases"/>
    <property type="match status" value="1"/>
</dbReference>
<keyword evidence="10" id="KW-1185">Reference proteome</keyword>
<evidence type="ECO:0000256" key="7">
    <source>
        <dbReference type="PROSITE-ProRule" id="PRU01379"/>
    </source>
</evidence>
<evidence type="ECO:0000256" key="2">
    <source>
        <dbReference type="ARBA" id="ARBA00005988"/>
    </source>
</evidence>
<feature type="active site" description="Proton donor/acceptor" evidence="7">
    <location>
        <position position="317"/>
    </location>
</feature>
<sequence>MTSLDSSYIQSIYTKSKEDLLFGRWITFDHIEQTFSTYDSSSLISYTQIGASEESRPIFQFTLGNGPVKILIWTQMHGNESTGTKAVFDLLKYINTVEDAVKDQILNNCTIKIIPVLNPDGAEYYTRVNAHKVDLNRDAVDQKAVESQLLRKHLEDFDPDFCFNLHDQRTIFGVEGTTNPATISFLAPSEEVTRKLTPGRIKTMNVIVAMNQLLQQIIPNHVGRYTDEFYPTATGDNFQKLGYSTILIESGHFPEDYEREECRKFTFAALLKGIHHIATSKSFESYKEYFTIPDNIKNFRDLIHKYTDKQSVAFQYEESLKDGTIIFVQKKVQEDISKLLFHKEIVFES</sequence>
<reference evidence="10" key="1">
    <citation type="journal article" date="2019" name="Int. J. Syst. Evol. Microbiol.">
        <title>The Global Catalogue of Microorganisms (GCM) 10K type strain sequencing project: providing services to taxonomists for standard genome sequencing and annotation.</title>
        <authorList>
            <consortium name="The Broad Institute Genomics Platform"/>
            <consortium name="The Broad Institute Genome Sequencing Center for Infectious Disease"/>
            <person name="Wu L."/>
            <person name="Ma J."/>
        </authorList>
    </citation>
    <scope>NUCLEOTIDE SEQUENCE [LARGE SCALE GENOMIC DNA]</scope>
    <source>
        <strain evidence="10">KCTC 52127</strain>
    </source>
</reference>
<comment type="caution">
    <text evidence="9">The sequence shown here is derived from an EMBL/GenBank/DDBJ whole genome shotgun (WGS) entry which is preliminary data.</text>
</comment>
<dbReference type="EMBL" id="JBHULH010000004">
    <property type="protein sequence ID" value="MFD2567671.1"/>
    <property type="molecule type" value="Genomic_DNA"/>
</dbReference>